<dbReference type="PANTHER" id="PTHR45138">
    <property type="entry name" value="REGULATORY COMPONENTS OF SENSORY TRANSDUCTION SYSTEM"/>
    <property type="match status" value="1"/>
</dbReference>
<gene>
    <name evidence="3" type="ORF">GLW04_11830</name>
</gene>
<keyword evidence="1" id="KW-1133">Transmembrane helix</keyword>
<dbReference type="EMBL" id="WMET01000002">
    <property type="protein sequence ID" value="MYL20585.1"/>
    <property type="molecule type" value="Genomic_DNA"/>
</dbReference>
<dbReference type="AlphaFoldDB" id="A0A845DVR0"/>
<evidence type="ECO:0000256" key="1">
    <source>
        <dbReference type="SAM" id="Phobius"/>
    </source>
</evidence>
<evidence type="ECO:0000259" key="2">
    <source>
        <dbReference type="PROSITE" id="PS50887"/>
    </source>
</evidence>
<feature type="transmembrane region" description="Helical" evidence="1">
    <location>
        <begin position="108"/>
        <end position="127"/>
    </location>
</feature>
<protein>
    <submittedName>
        <fullName evidence="3">Diguanylate cyclase</fullName>
    </submittedName>
</protein>
<proteinExistence type="predicted"/>
<dbReference type="InterPro" id="IPR043128">
    <property type="entry name" value="Rev_trsase/Diguanyl_cyclase"/>
</dbReference>
<evidence type="ECO:0000313" key="4">
    <source>
        <dbReference type="Proteomes" id="UP000460949"/>
    </source>
</evidence>
<feature type="transmembrane region" description="Helical" evidence="1">
    <location>
        <begin position="36"/>
        <end position="57"/>
    </location>
</feature>
<dbReference type="PROSITE" id="PS50887">
    <property type="entry name" value="GGDEF"/>
    <property type="match status" value="1"/>
</dbReference>
<dbReference type="InterPro" id="IPR029787">
    <property type="entry name" value="Nucleotide_cyclase"/>
</dbReference>
<dbReference type="CDD" id="cd01949">
    <property type="entry name" value="GGDEF"/>
    <property type="match status" value="1"/>
</dbReference>
<reference evidence="3 4" key="1">
    <citation type="submission" date="2019-11" db="EMBL/GenBank/DDBJ databases">
        <title>Genome sequences of 17 halophilic strains isolated from different environments.</title>
        <authorList>
            <person name="Furrow R.E."/>
        </authorList>
    </citation>
    <scope>NUCLEOTIDE SEQUENCE [LARGE SCALE GENOMIC DNA]</scope>
    <source>
        <strain evidence="3 4">22511_23_Filter</strain>
    </source>
</reference>
<dbReference type="NCBIfam" id="TIGR00254">
    <property type="entry name" value="GGDEF"/>
    <property type="match status" value="1"/>
</dbReference>
<dbReference type="PANTHER" id="PTHR45138:SF9">
    <property type="entry name" value="DIGUANYLATE CYCLASE DGCM-RELATED"/>
    <property type="match status" value="1"/>
</dbReference>
<dbReference type="GO" id="GO:0052621">
    <property type="term" value="F:diguanylate cyclase activity"/>
    <property type="evidence" value="ECO:0007669"/>
    <property type="project" value="TreeGrafter"/>
</dbReference>
<feature type="transmembrane region" description="Helical" evidence="1">
    <location>
        <begin position="77"/>
        <end position="96"/>
    </location>
</feature>
<feature type="transmembrane region" description="Helical" evidence="1">
    <location>
        <begin position="176"/>
        <end position="193"/>
    </location>
</feature>
<sequence>MDYFVQFQLNVFALLCLAVLYVIMRTKSKVESFGKRLLRMIMAATAAAVILEPLTWIFDRKLFFGAYLLEYWTNFGLFLIGPVLGGLMLSYVDYHLFKAPSRVYKKLFYQHMTIFTFVVLLINVFYPVYFDVDFVVNGFSSGPLKEFHYLILAGIYISMFRLLIKNKPRVSRSTYWIFTVFFALPIGGMIVQLFDSKLYFSWTSIVLGILVAYTFLESTTSEQDFLTKLYNRQSYEIYLNHMIEIRRPFGIILIDLDHFKEINDHFGHQQGDQVLIEFAGVLEKTFKNHGLPARLGGDEFVIVFHEGEHLVRESMEKVSARLQTYQDPFIRNLQFSYGWSCYEEGMSMEDLYTSADQKMYKDKREGRLM</sequence>
<keyword evidence="1" id="KW-0472">Membrane</keyword>
<feature type="transmembrane region" description="Helical" evidence="1">
    <location>
        <begin position="147"/>
        <end position="164"/>
    </location>
</feature>
<dbReference type="InterPro" id="IPR050469">
    <property type="entry name" value="Diguanylate_Cyclase"/>
</dbReference>
<feature type="transmembrane region" description="Helical" evidence="1">
    <location>
        <begin position="199"/>
        <end position="216"/>
    </location>
</feature>
<accession>A0A845DVR0</accession>
<dbReference type="SMART" id="SM00267">
    <property type="entry name" value="GGDEF"/>
    <property type="match status" value="1"/>
</dbReference>
<evidence type="ECO:0000313" key="3">
    <source>
        <dbReference type="EMBL" id="MYL20585.1"/>
    </source>
</evidence>
<dbReference type="SUPFAM" id="SSF55073">
    <property type="entry name" value="Nucleotide cyclase"/>
    <property type="match status" value="1"/>
</dbReference>
<dbReference type="RefSeq" id="WP_160837415.1">
    <property type="nucleotide sequence ID" value="NZ_WMET01000002.1"/>
</dbReference>
<dbReference type="Gene3D" id="3.30.70.270">
    <property type="match status" value="1"/>
</dbReference>
<comment type="caution">
    <text evidence="3">The sequence shown here is derived from an EMBL/GenBank/DDBJ whole genome shotgun (WGS) entry which is preliminary data.</text>
</comment>
<keyword evidence="1" id="KW-0812">Transmembrane</keyword>
<feature type="domain" description="GGDEF" evidence="2">
    <location>
        <begin position="247"/>
        <end position="369"/>
    </location>
</feature>
<feature type="transmembrane region" description="Helical" evidence="1">
    <location>
        <begin position="6"/>
        <end position="24"/>
    </location>
</feature>
<dbReference type="InterPro" id="IPR000160">
    <property type="entry name" value="GGDEF_dom"/>
</dbReference>
<name>A0A845DVR0_9BACI</name>
<dbReference type="Pfam" id="PF00990">
    <property type="entry name" value="GGDEF"/>
    <property type="match status" value="1"/>
</dbReference>
<organism evidence="3 4">
    <name type="scientific">Halobacillus litoralis</name>
    <dbReference type="NCBI Taxonomy" id="45668"/>
    <lineage>
        <taxon>Bacteria</taxon>
        <taxon>Bacillati</taxon>
        <taxon>Bacillota</taxon>
        <taxon>Bacilli</taxon>
        <taxon>Bacillales</taxon>
        <taxon>Bacillaceae</taxon>
        <taxon>Halobacillus</taxon>
    </lineage>
</organism>
<dbReference type="Proteomes" id="UP000460949">
    <property type="component" value="Unassembled WGS sequence"/>
</dbReference>